<keyword evidence="1 3" id="KW-0808">Transferase</keyword>
<evidence type="ECO:0000313" key="4">
    <source>
        <dbReference type="Proteomes" id="UP000198614"/>
    </source>
</evidence>
<accession>A0A1G7G9A6</accession>
<organism evidence="3 4">
    <name type="scientific">Streptomyces griseoaurantiacus</name>
    <dbReference type="NCBI Taxonomy" id="68213"/>
    <lineage>
        <taxon>Bacteria</taxon>
        <taxon>Bacillati</taxon>
        <taxon>Actinomycetota</taxon>
        <taxon>Actinomycetes</taxon>
        <taxon>Kitasatosporales</taxon>
        <taxon>Streptomycetaceae</taxon>
        <taxon>Streptomyces</taxon>
        <taxon>Streptomyces aurantiacus group</taxon>
    </lineage>
</organism>
<protein>
    <submittedName>
        <fullName evidence="3">4'-phosphopantetheinyl transferase</fullName>
    </submittedName>
</protein>
<reference evidence="3 4" key="1">
    <citation type="submission" date="2016-10" db="EMBL/GenBank/DDBJ databases">
        <authorList>
            <person name="de Groot N.N."/>
        </authorList>
    </citation>
    <scope>NUCLEOTIDE SEQUENCE [LARGE SCALE GENOMIC DNA]</scope>
    <source>
        <strain evidence="3 4">CGMCC 4.1859</strain>
    </source>
</reference>
<dbReference type="AlphaFoldDB" id="A0A1G7G9A6"/>
<dbReference type="EMBL" id="FNAX01000004">
    <property type="protein sequence ID" value="SDE84734.1"/>
    <property type="molecule type" value="Genomic_DNA"/>
</dbReference>
<feature type="domain" description="4'-phosphopantetheinyl transferase" evidence="2">
    <location>
        <begin position="167"/>
        <end position="246"/>
    </location>
</feature>
<evidence type="ECO:0000313" key="3">
    <source>
        <dbReference type="EMBL" id="SDE84734.1"/>
    </source>
</evidence>
<evidence type="ECO:0000259" key="2">
    <source>
        <dbReference type="Pfam" id="PF01648"/>
    </source>
</evidence>
<proteinExistence type="predicted"/>
<dbReference type="InterPro" id="IPR037143">
    <property type="entry name" value="4-PPantetheinyl_Trfase_dom_sf"/>
</dbReference>
<dbReference type="Proteomes" id="UP000198614">
    <property type="component" value="Unassembled WGS sequence"/>
</dbReference>
<name>A0A1G7G9A6_9ACTN</name>
<dbReference type="InterPro" id="IPR008278">
    <property type="entry name" value="4-PPantetheinyl_Trfase_dom"/>
</dbReference>
<dbReference type="OrthoDB" id="9808281at2"/>
<sequence length="279" mass="29688">MGPAVTAPPARAAVAGLDEGLVLDPARPLYVCHVRGPLTLAVVSIARLRTLGEAARTALESRHLDASEAARAAGLALPKRRLEWLAGRLALKHGVCAYRARHFGARTRTRDVRVGAVAEGLRAGRPRVELRSDAGPSAEGGAHGGGTVEVGLSHSVDFALAVCGPRAVGVDVELTRRMPPTLAELLAPASGAARDAESPGLRAMPPALRWTCKEAVLKHFGFGLRVDPREVELTDWRADGRFVWRAGPGLGRHVPRGDGARFDSWAREVDGYSVALVWR</sequence>
<gene>
    <name evidence="3" type="ORF">SAMN05216260_104141</name>
</gene>
<dbReference type="SUPFAM" id="SSF56214">
    <property type="entry name" value="4'-phosphopantetheinyl transferase"/>
    <property type="match status" value="2"/>
</dbReference>
<dbReference type="GO" id="GO:0000287">
    <property type="term" value="F:magnesium ion binding"/>
    <property type="evidence" value="ECO:0007669"/>
    <property type="project" value="InterPro"/>
</dbReference>
<dbReference type="Gene3D" id="3.90.470.20">
    <property type="entry name" value="4'-phosphopantetheinyl transferase domain"/>
    <property type="match status" value="2"/>
</dbReference>
<evidence type="ECO:0000256" key="1">
    <source>
        <dbReference type="ARBA" id="ARBA00022679"/>
    </source>
</evidence>
<dbReference type="GO" id="GO:0008897">
    <property type="term" value="F:holo-[acyl-carrier-protein] synthase activity"/>
    <property type="evidence" value="ECO:0007669"/>
    <property type="project" value="InterPro"/>
</dbReference>
<dbReference type="Pfam" id="PF01648">
    <property type="entry name" value="ACPS"/>
    <property type="match status" value="1"/>
</dbReference>